<dbReference type="SMART" id="SM00384">
    <property type="entry name" value="AT_hook"/>
    <property type="match status" value="8"/>
</dbReference>
<sequence length="280" mass="29658">MESHSPSPQQPSPTINPSPKRGPGRPPKPKSDTAQPTSEVARKRGRPPKQQLEAQPVSEATLSEEKRRPGRPPKQVVVPFSEPDSAVGAAEDGAVKRQVGRPPKLNVVRASGGGSGRPRGRPRKSVLGPVSRPIGKQPRGRPRKLGGGGVAAVGMVAGKRRGRPPKGSNPRKPRRLSGKPLGRPRKDASAARSLKFEQGQGQANEELTAKLELIQLKIREAVGIIKPYVANENVALVALQQLEELVITEPPATSIPPMAPQPESLAVDPSLTAPLSEPAP</sequence>
<dbReference type="PRINTS" id="PR00929">
    <property type="entry name" value="ATHOOK"/>
</dbReference>
<name>A0A9Q1KSJ8_9CARY</name>
<feature type="region of interest" description="Disordered" evidence="1">
    <location>
        <begin position="1"/>
        <end position="204"/>
    </location>
</feature>
<accession>A0A9Q1KSJ8</accession>
<evidence type="ECO:0000256" key="1">
    <source>
        <dbReference type="SAM" id="MobiDB-lite"/>
    </source>
</evidence>
<keyword evidence="3" id="KW-1185">Reference proteome</keyword>
<dbReference type="AlphaFoldDB" id="A0A9Q1KSJ8"/>
<dbReference type="Pfam" id="PF02178">
    <property type="entry name" value="AT_hook"/>
    <property type="match status" value="4"/>
</dbReference>
<feature type="compositionally biased region" description="Basic residues" evidence="1">
    <location>
        <begin position="158"/>
        <end position="177"/>
    </location>
</feature>
<feature type="region of interest" description="Disordered" evidence="1">
    <location>
        <begin position="251"/>
        <end position="280"/>
    </location>
</feature>
<evidence type="ECO:0000313" key="3">
    <source>
        <dbReference type="Proteomes" id="UP001153076"/>
    </source>
</evidence>
<reference evidence="2" key="1">
    <citation type="submission" date="2022-04" db="EMBL/GenBank/DDBJ databases">
        <title>Carnegiea gigantea Genome sequencing and assembly v2.</title>
        <authorList>
            <person name="Copetti D."/>
            <person name="Sanderson M.J."/>
            <person name="Burquez A."/>
            <person name="Wojciechowski M.F."/>
        </authorList>
    </citation>
    <scope>NUCLEOTIDE SEQUENCE</scope>
    <source>
        <strain evidence="2">SGP5-SGP5p</strain>
        <tissue evidence="2">Aerial part</tissue>
    </source>
</reference>
<gene>
    <name evidence="2" type="ORF">Cgig2_033325</name>
</gene>
<evidence type="ECO:0000313" key="2">
    <source>
        <dbReference type="EMBL" id="KAJ8450131.1"/>
    </source>
</evidence>
<organism evidence="2 3">
    <name type="scientific">Carnegiea gigantea</name>
    <dbReference type="NCBI Taxonomy" id="171969"/>
    <lineage>
        <taxon>Eukaryota</taxon>
        <taxon>Viridiplantae</taxon>
        <taxon>Streptophyta</taxon>
        <taxon>Embryophyta</taxon>
        <taxon>Tracheophyta</taxon>
        <taxon>Spermatophyta</taxon>
        <taxon>Magnoliopsida</taxon>
        <taxon>eudicotyledons</taxon>
        <taxon>Gunneridae</taxon>
        <taxon>Pentapetalae</taxon>
        <taxon>Caryophyllales</taxon>
        <taxon>Cactineae</taxon>
        <taxon>Cactaceae</taxon>
        <taxon>Cactoideae</taxon>
        <taxon>Echinocereeae</taxon>
        <taxon>Carnegiea</taxon>
    </lineage>
</organism>
<dbReference type="EMBL" id="JAKOGI010000017">
    <property type="protein sequence ID" value="KAJ8450131.1"/>
    <property type="molecule type" value="Genomic_DNA"/>
</dbReference>
<dbReference type="GO" id="GO:0003677">
    <property type="term" value="F:DNA binding"/>
    <property type="evidence" value="ECO:0007669"/>
    <property type="project" value="InterPro"/>
</dbReference>
<dbReference type="OrthoDB" id="1110759at2759"/>
<comment type="caution">
    <text evidence="2">The sequence shown here is derived from an EMBL/GenBank/DDBJ whole genome shotgun (WGS) entry which is preliminary data.</text>
</comment>
<dbReference type="Proteomes" id="UP001153076">
    <property type="component" value="Unassembled WGS sequence"/>
</dbReference>
<proteinExistence type="predicted"/>
<protein>
    <submittedName>
        <fullName evidence="2">Uncharacterized protein</fullName>
    </submittedName>
</protein>
<dbReference type="InterPro" id="IPR017956">
    <property type="entry name" value="AT_hook_DNA-bd_motif"/>
</dbReference>